<gene>
    <name evidence="1" type="ORF">GCM10011413_17660</name>
</gene>
<organism evidence="1 2">
    <name type="scientific">Pedobacter psychrotolerans</name>
    <dbReference type="NCBI Taxonomy" id="1843235"/>
    <lineage>
        <taxon>Bacteria</taxon>
        <taxon>Pseudomonadati</taxon>
        <taxon>Bacteroidota</taxon>
        <taxon>Sphingobacteriia</taxon>
        <taxon>Sphingobacteriales</taxon>
        <taxon>Sphingobacteriaceae</taxon>
        <taxon>Pedobacter</taxon>
    </lineage>
</organism>
<comment type="caution">
    <text evidence="1">The sequence shown here is derived from an EMBL/GenBank/DDBJ whole genome shotgun (WGS) entry which is preliminary data.</text>
</comment>
<proteinExistence type="predicted"/>
<dbReference type="RefSeq" id="WP_132529809.1">
    <property type="nucleotide sequence ID" value="NZ_SLWO01000002.1"/>
</dbReference>
<protein>
    <recommendedName>
        <fullName evidence="3">Natural product</fullName>
    </recommendedName>
</protein>
<dbReference type="EMBL" id="BMJO01000003">
    <property type="protein sequence ID" value="GGE51786.1"/>
    <property type="molecule type" value="Genomic_DNA"/>
</dbReference>
<name>A0ABQ1SS73_9SPHI</name>
<dbReference type="Proteomes" id="UP000622648">
    <property type="component" value="Unassembled WGS sequence"/>
</dbReference>
<reference evidence="2" key="1">
    <citation type="journal article" date="2019" name="Int. J. Syst. Evol. Microbiol.">
        <title>The Global Catalogue of Microorganisms (GCM) 10K type strain sequencing project: providing services to taxonomists for standard genome sequencing and annotation.</title>
        <authorList>
            <consortium name="The Broad Institute Genomics Platform"/>
            <consortium name="The Broad Institute Genome Sequencing Center for Infectious Disease"/>
            <person name="Wu L."/>
            <person name="Ma J."/>
        </authorList>
    </citation>
    <scope>NUCLEOTIDE SEQUENCE [LARGE SCALE GENOMIC DNA]</scope>
    <source>
        <strain evidence="2">CGMCC 1.15644</strain>
    </source>
</reference>
<evidence type="ECO:0008006" key="3">
    <source>
        <dbReference type="Google" id="ProtNLM"/>
    </source>
</evidence>
<sequence length="83" mass="8869">MKGQQTLIVKVNLKKMKTQKINLEAIKSSLSRGEMKKIMAGSGEPGGYYKCCNYQNCTSCGTSTWVPSGSNGICQGGAWKCAG</sequence>
<evidence type="ECO:0000313" key="2">
    <source>
        <dbReference type="Proteomes" id="UP000622648"/>
    </source>
</evidence>
<keyword evidence="2" id="KW-1185">Reference proteome</keyword>
<accession>A0ABQ1SS73</accession>
<evidence type="ECO:0000313" key="1">
    <source>
        <dbReference type="EMBL" id="GGE51786.1"/>
    </source>
</evidence>